<feature type="compositionally biased region" description="Basic residues" evidence="1">
    <location>
        <begin position="49"/>
        <end position="66"/>
    </location>
</feature>
<proteinExistence type="predicted"/>
<dbReference type="EMBL" id="JANAVB010041620">
    <property type="protein sequence ID" value="KAJ6795911.1"/>
    <property type="molecule type" value="Genomic_DNA"/>
</dbReference>
<name>A0AAX6DW27_IRIPA</name>
<organism evidence="2 3">
    <name type="scientific">Iris pallida</name>
    <name type="common">Sweet iris</name>
    <dbReference type="NCBI Taxonomy" id="29817"/>
    <lineage>
        <taxon>Eukaryota</taxon>
        <taxon>Viridiplantae</taxon>
        <taxon>Streptophyta</taxon>
        <taxon>Embryophyta</taxon>
        <taxon>Tracheophyta</taxon>
        <taxon>Spermatophyta</taxon>
        <taxon>Magnoliopsida</taxon>
        <taxon>Liliopsida</taxon>
        <taxon>Asparagales</taxon>
        <taxon>Iridaceae</taxon>
        <taxon>Iridoideae</taxon>
        <taxon>Irideae</taxon>
        <taxon>Iris</taxon>
    </lineage>
</organism>
<comment type="caution">
    <text evidence="2">The sequence shown here is derived from an EMBL/GenBank/DDBJ whole genome shotgun (WGS) entry which is preliminary data.</text>
</comment>
<evidence type="ECO:0000313" key="2">
    <source>
        <dbReference type="EMBL" id="KAJ6795911.1"/>
    </source>
</evidence>
<feature type="region of interest" description="Disordered" evidence="1">
    <location>
        <begin position="40"/>
        <end position="82"/>
    </location>
</feature>
<reference evidence="2" key="1">
    <citation type="journal article" date="2023" name="GigaByte">
        <title>Genome assembly of the bearded iris, Iris pallida Lam.</title>
        <authorList>
            <person name="Bruccoleri R.E."/>
            <person name="Oakeley E.J."/>
            <person name="Faust A.M.E."/>
            <person name="Altorfer M."/>
            <person name="Dessus-Babus S."/>
            <person name="Burckhardt D."/>
            <person name="Oertli M."/>
            <person name="Naumann U."/>
            <person name="Petersen F."/>
            <person name="Wong J."/>
        </authorList>
    </citation>
    <scope>NUCLEOTIDE SEQUENCE</scope>
    <source>
        <strain evidence="2">GSM-AAB239-AS_SAM_17_03QT</strain>
    </source>
</reference>
<reference evidence="2" key="2">
    <citation type="submission" date="2023-04" db="EMBL/GenBank/DDBJ databases">
        <authorList>
            <person name="Bruccoleri R.E."/>
            <person name="Oakeley E.J."/>
            <person name="Faust A.-M."/>
            <person name="Dessus-Babus S."/>
            <person name="Altorfer M."/>
            <person name="Burckhardt D."/>
            <person name="Oertli M."/>
            <person name="Naumann U."/>
            <person name="Petersen F."/>
            <person name="Wong J."/>
        </authorList>
    </citation>
    <scope>NUCLEOTIDE SEQUENCE</scope>
    <source>
        <strain evidence="2">GSM-AAB239-AS_SAM_17_03QT</strain>
        <tissue evidence="2">Leaf</tissue>
    </source>
</reference>
<dbReference type="Proteomes" id="UP001140949">
    <property type="component" value="Unassembled WGS sequence"/>
</dbReference>
<dbReference type="AlphaFoldDB" id="A0AAX6DW27"/>
<sequence length="82" mass="9253">MDSVSCLENNRQTWTICSGRPTLFWVLALCLDFAKEKKVPSQFSSGNPKNKKGHPNLKPNKRRKGAASKSIQIERGGFKFSR</sequence>
<protein>
    <submittedName>
        <fullName evidence="2">Dolichyl-diphosphooligosaccharide--protein glycosyltransferase subunit 2-like</fullName>
    </submittedName>
</protein>
<gene>
    <name evidence="2" type="ORF">M6B38_223755</name>
</gene>
<evidence type="ECO:0000313" key="3">
    <source>
        <dbReference type="Proteomes" id="UP001140949"/>
    </source>
</evidence>
<evidence type="ECO:0000256" key="1">
    <source>
        <dbReference type="SAM" id="MobiDB-lite"/>
    </source>
</evidence>
<accession>A0AAX6DW27</accession>
<keyword evidence="3" id="KW-1185">Reference proteome</keyword>